<dbReference type="InterPro" id="IPR027417">
    <property type="entry name" value="P-loop_NTPase"/>
</dbReference>
<dbReference type="InterPro" id="IPR035897">
    <property type="entry name" value="Toll_tir_struct_dom_sf"/>
</dbReference>
<evidence type="ECO:0000313" key="5">
    <source>
        <dbReference type="EMBL" id="VFU30569.1"/>
    </source>
</evidence>
<dbReference type="SUPFAM" id="SSF52200">
    <property type="entry name" value="Toll/Interleukin receptor TIR domain"/>
    <property type="match status" value="1"/>
</dbReference>
<sequence>MAYSESPFSSSSSSSRPKWNYDVFLSFRGEDTRKTITDHLYSALIQAGIHTFRDDNELPRGEEISPQLLRAIEGSRISVVVFSTNYASSRWCLDELVKIIECRQKIDQVVLPIFYDTDPSDVRKQTGSYAKAFDEHEEHFKGEMEKVNRWREALTQAANLSGYGLKNDTNGYEAEFIKRIVNDVACKLGNKTLHVARHPVGISSRVRVVIFLLKRVRNNVGIMGIHGIAGIGKTTIAKAVFNNLYFGFEGSSFLSDVKEISDKLNGLVQLQERLLHDILKSNVWKISDVGEGMNLIKERLHRKNVLVVFDDVDKREQLEALMGERCWFGDGISLTRDLREVKVDGMYHVMELDRDESLQLFSLHAFRETRPANDYEELSEKVVDYCKGLPLALKILGSHLSIRDKAGWEIDIAHWQNILHDDIQAKLRVSFDALDVDSSEIFLDIACFFVGKDKDYVTDIVGARYRSHPEVAFRTLIGRSLIRIDTNKLWMHDIVREMGREIIRQRSRNNPGNCSRIVLPKDAHIVLSKEMGTEAVEGLALDIQGSFSTKSFTKMRRLQLLQITGAVHLVGSYSLLPRELIWLCWPGCPLKSLPSDFHLSELVMLDMQGSKVQKLWKGTKILNKLKILNLSYSKCLFETPNCLGLSSLERLILVDCTGLVKVHQSIGNLKSLVLLNLEGCNSLKSLPESMGSLKSLQTLNVTRCWQLEKLPESLGGLESLTELFAKGTGMKQLPISARYLKKLTKLSFGGYKNVFYSPDPPSKSWFSRFLSWFSPESCSSSIAMPLASLTGFSSLTDLDLSDAGLSDDISSIDLGSLSFLQNLDLSGNGFFHLPSGISRLSKLHVLRVERCENLLSISELPSEGLFLYIDGCTSIERVSAPFYHKKLTILSAKGCQNLIEIQGMDFASNNWSILYLEDGYNLSKKSKMSLIQGFCKGKEYEICLDGGGEIPEWFSHRGEGDALSFHLPSVSVPDGNKLQALLFWVVLSSTRLDSPYSLTGHGYATFKNKSSGIKLFATSMFVTFKRNYHTKHSWIKRVPLEESLQGVEELELNVEVSLDDDQKCWVEKCGVHLIMEKSKADSDIDGEKWDHEIDLHALGSSATDDQRFIMLDMQGSKVRKLWKGTKILNKLKILNLSYSKCLVKTPNCLGLSSLERLILVDCTSLVKVHQSIGNLKSLVLLNLEGCNSLKTLPESLGALESLTELLAKGTGIEQLPTSARYLKKLTKLSFGGYKNVFSSPDPPSKSRFSRFSSWFSPKSCSSSIAIPLASFSSFISLKELDLSYAGLSDAISSIDLWSFSFLEDLDLSGNGFFHLPSGISRLSKLRRFNVERCENLLSISELPPGRLNFFIDGCTSIERVSAPTELELSVLSAKGCPNLIEIQGVDFAGNNSWPVLFLDDCNNFSENFKMSLIQGFCKGKHYEICLAGGEIPEWFSHRGEGSALSFQLPSVSVPDGNKLQALFLWVVFASTNEATPKTSSLPFDGICFATFKNKSNGIKLYDTTAAVTLDRNSTKLSWIQRVPLTWLEESLRGVEELELNVNGTLSLEKCWVEKCGVHLIMEKSKADSDIHGEKWDHHEIDIHALGSSTTDDQRLESSLIRQLQKWKINMLRNDGSIVHIRR</sequence>
<dbReference type="SMART" id="SM00255">
    <property type="entry name" value="TIR"/>
    <property type="match status" value="1"/>
</dbReference>
<dbReference type="InterPro" id="IPR002182">
    <property type="entry name" value="NB-ARC"/>
</dbReference>
<dbReference type="PROSITE" id="PS50104">
    <property type="entry name" value="TIR"/>
    <property type="match status" value="1"/>
</dbReference>
<dbReference type="InterPro" id="IPR000157">
    <property type="entry name" value="TIR_dom"/>
</dbReference>
<dbReference type="FunFam" id="3.40.50.10140:FF:000007">
    <property type="entry name" value="Disease resistance protein (TIR-NBS-LRR class)"/>
    <property type="match status" value="1"/>
</dbReference>
<dbReference type="Pfam" id="PF00931">
    <property type="entry name" value="NB-ARC"/>
    <property type="match status" value="1"/>
</dbReference>
<keyword evidence="1" id="KW-0433">Leucine-rich repeat</keyword>
<dbReference type="InterPro" id="IPR044974">
    <property type="entry name" value="Disease_R_plants"/>
</dbReference>
<dbReference type="InterPro" id="IPR058192">
    <property type="entry name" value="WHD_ROQ1-like"/>
</dbReference>
<dbReference type="GO" id="GO:0043531">
    <property type="term" value="F:ADP binding"/>
    <property type="evidence" value="ECO:0007669"/>
    <property type="project" value="InterPro"/>
</dbReference>
<evidence type="ECO:0000256" key="2">
    <source>
        <dbReference type="ARBA" id="ARBA00022737"/>
    </source>
</evidence>
<keyword evidence="3" id="KW-0520">NAD</keyword>
<evidence type="ECO:0000259" key="4">
    <source>
        <dbReference type="PROSITE" id="PS50104"/>
    </source>
</evidence>
<dbReference type="Gene3D" id="3.80.10.10">
    <property type="entry name" value="Ribonuclease Inhibitor"/>
    <property type="match status" value="4"/>
</dbReference>
<dbReference type="Gene3D" id="3.40.50.10140">
    <property type="entry name" value="Toll/interleukin-1 receptor homology (TIR) domain"/>
    <property type="match status" value="1"/>
</dbReference>
<dbReference type="Pfam" id="PF01582">
    <property type="entry name" value="TIR"/>
    <property type="match status" value="1"/>
</dbReference>
<dbReference type="GO" id="GO:0007165">
    <property type="term" value="P:signal transduction"/>
    <property type="evidence" value="ECO:0007669"/>
    <property type="project" value="InterPro"/>
</dbReference>
<dbReference type="InterPro" id="IPR042197">
    <property type="entry name" value="Apaf_helical"/>
</dbReference>
<dbReference type="PANTHER" id="PTHR11017">
    <property type="entry name" value="LEUCINE-RICH REPEAT-CONTAINING PROTEIN"/>
    <property type="match status" value="1"/>
</dbReference>
<evidence type="ECO:0000256" key="1">
    <source>
        <dbReference type="ARBA" id="ARBA00022614"/>
    </source>
</evidence>
<evidence type="ECO:0000256" key="3">
    <source>
        <dbReference type="ARBA" id="ARBA00023027"/>
    </source>
</evidence>
<feature type="domain" description="TIR" evidence="4">
    <location>
        <begin position="19"/>
        <end position="188"/>
    </location>
</feature>
<dbReference type="EMBL" id="CAADRP010000646">
    <property type="protein sequence ID" value="VFU30569.1"/>
    <property type="molecule type" value="Genomic_DNA"/>
</dbReference>
<dbReference type="PRINTS" id="PR00364">
    <property type="entry name" value="DISEASERSIST"/>
</dbReference>
<reference evidence="5" key="1">
    <citation type="submission" date="2019-03" db="EMBL/GenBank/DDBJ databases">
        <authorList>
            <person name="Mank J."/>
            <person name="Almeida P."/>
        </authorList>
    </citation>
    <scope>NUCLEOTIDE SEQUENCE</scope>
    <source>
        <strain evidence="5">78183</strain>
    </source>
</reference>
<organism evidence="5">
    <name type="scientific">Salix viminalis</name>
    <name type="common">Common osier</name>
    <name type="synonym">Basket willow</name>
    <dbReference type="NCBI Taxonomy" id="40686"/>
    <lineage>
        <taxon>Eukaryota</taxon>
        <taxon>Viridiplantae</taxon>
        <taxon>Streptophyta</taxon>
        <taxon>Embryophyta</taxon>
        <taxon>Tracheophyta</taxon>
        <taxon>Spermatophyta</taxon>
        <taxon>Magnoliopsida</taxon>
        <taxon>eudicotyledons</taxon>
        <taxon>Gunneridae</taxon>
        <taxon>Pentapetalae</taxon>
        <taxon>rosids</taxon>
        <taxon>fabids</taxon>
        <taxon>Malpighiales</taxon>
        <taxon>Salicaceae</taxon>
        <taxon>Saliceae</taxon>
        <taxon>Salix</taxon>
    </lineage>
</organism>
<dbReference type="Gene3D" id="3.40.50.300">
    <property type="entry name" value="P-loop containing nucleotide triphosphate hydrolases"/>
    <property type="match status" value="1"/>
</dbReference>
<accession>A0A6N2KV18</accession>
<dbReference type="SUPFAM" id="SSF52540">
    <property type="entry name" value="P-loop containing nucleoside triphosphate hydrolases"/>
    <property type="match status" value="1"/>
</dbReference>
<dbReference type="InterPro" id="IPR032675">
    <property type="entry name" value="LRR_dom_sf"/>
</dbReference>
<gene>
    <name evidence="5" type="ORF">SVIM_LOCUS120660</name>
</gene>
<proteinExistence type="predicted"/>
<dbReference type="PANTHER" id="PTHR11017:SF570">
    <property type="entry name" value="DISEASE RESISTANCE PROTEIN (TIR-NBS CLASS)-RELATED"/>
    <property type="match status" value="1"/>
</dbReference>
<protein>
    <recommendedName>
        <fullName evidence="4">TIR domain-containing protein</fullName>
    </recommendedName>
</protein>
<dbReference type="GO" id="GO:0006952">
    <property type="term" value="P:defense response"/>
    <property type="evidence" value="ECO:0007669"/>
    <property type="project" value="InterPro"/>
</dbReference>
<dbReference type="SUPFAM" id="SSF52058">
    <property type="entry name" value="L domain-like"/>
    <property type="match status" value="2"/>
</dbReference>
<dbReference type="Gene3D" id="1.10.8.430">
    <property type="entry name" value="Helical domain of apoptotic protease-activating factors"/>
    <property type="match status" value="1"/>
</dbReference>
<dbReference type="SMART" id="SM00369">
    <property type="entry name" value="LRR_TYP"/>
    <property type="match status" value="4"/>
</dbReference>
<dbReference type="InterPro" id="IPR003591">
    <property type="entry name" value="Leu-rich_rpt_typical-subtyp"/>
</dbReference>
<dbReference type="Pfam" id="PF23282">
    <property type="entry name" value="WHD_ROQ1"/>
    <property type="match status" value="1"/>
</dbReference>
<name>A0A6N2KV18_SALVM</name>
<keyword evidence="2" id="KW-0677">Repeat</keyword>